<keyword evidence="4" id="KW-1185">Reference proteome</keyword>
<dbReference type="RefSeq" id="WP_152024993.1">
    <property type="nucleotide sequence ID" value="NZ_LN829118.1"/>
</dbReference>
<dbReference type="Proteomes" id="UP000033187">
    <property type="component" value="Chromosome 1"/>
</dbReference>
<reference evidence="4" key="1">
    <citation type="submission" date="2015-02" db="EMBL/GenBank/DDBJ databases">
        <authorList>
            <person name="Chooi Y.-H."/>
        </authorList>
    </citation>
    <scope>NUCLEOTIDE SEQUENCE [LARGE SCALE GENOMIC DNA]</scope>
    <source>
        <strain evidence="4">strain Y</strain>
    </source>
</reference>
<evidence type="ECO:0000256" key="2">
    <source>
        <dbReference type="SAM" id="Phobius"/>
    </source>
</evidence>
<protein>
    <recommendedName>
        <fullName evidence="5">MxaK protein</fullName>
    </recommendedName>
</protein>
<dbReference type="Gene3D" id="1.25.40.10">
    <property type="entry name" value="Tetratricopeptide repeat domain"/>
    <property type="match status" value="1"/>
</dbReference>
<dbReference type="SUPFAM" id="SSF48452">
    <property type="entry name" value="TPR-like"/>
    <property type="match status" value="1"/>
</dbReference>
<keyword evidence="2" id="KW-0812">Transmembrane</keyword>
<evidence type="ECO:0000313" key="4">
    <source>
        <dbReference type="Proteomes" id="UP000033187"/>
    </source>
</evidence>
<proteinExistence type="predicted"/>
<gene>
    <name evidence="3" type="ORF">YBN1229_v1_3393</name>
</gene>
<keyword evidence="2" id="KW-0472">Membrane</keyword>
<evidence type="ECO:0000313" key="3">
    <source>
        <dbReference type="EMBL" id="CPR21960.1"/>
    </source>
</evidence>
<sequence length="210" mass="23566">MMRATTLSDSASAGRTERLSDERPRFLPFRGIIIIAVLAASSIAFTYAGGRYLEKRASNATVRALVAGEDVAVDPVYASSEVVMARLHFLLFRDRLDEAQSLLDEAVPYMKPAAQADALYNLANARIRLAFHAIEKRDLDHAIPLVRLAKDDYRKALGVRPENWDYKYNLDVAMRLVRDFPQPDFSEDEDAEGESKRVWTDLPGIPRGLP</sequence>
<dbReference type="AlphaFoldDB" id="A0A0D6JJZ9"/>
<evidence type="ECO:0008006" key="5">
    <source>
        <dbReference type="Google" id="ProtNLM"/>
    </source>
</evidence>
<feature type="region of interest" description="Disordered" evidence="1">
    <location>
        <begin position="184"/>
        <end position="210"/>
    </location>
</feature>
<dbReference type="InterPro" id="IPR011990">
    <property type="entry name" value="TPR-like_helical_dom_sf"/>
</dbReference>
<dbReference type="EMBL" id="LN829119">
    <property type="protein sequence ID" value="CPR21960.1"/>
    <property type="molecule type" value="Genomic_DNA"/>
</dbReference>
<accession>A0A0D6JJZ9</accession>
<feature type="transmembrane region" description="Helical" evidence="2">
    <location>
        <begin position="27"/>
        <end position="48"/>
    </location>
</feature>
<dbReference type="KEGG" id="fil:BN1229_v1_2523"/>
<name>A0A0D6JJZ9_9HYPH</name>
<dbReference type="OrthoDB" id="5567017at2"/>
<dbReference type="KEGG" id="fiy:BN1229_v1_3393"/>
<keyword evidence="2" id="KW-1133">Transmembrane helix</keyword>
<evidence type="ECO:0000256" key="1">
    <source>
        <dbReference type="SAM" id="MobiDB-lite"/>
    </source>
</evidence>
<organism evidence="3 4">
    <name type="scientific">Candidatus Filomicrobium marinum</name>
    <dbReference type="NCBI Taxonomy" id="1608628"/>
    <lineage>
        <taxon>Bacteria</taxon>
        <taxon>Pseudomonadati</taxon>
        <taxon>Pseudomonadota</taxon>
        <taxon>Alphaproteobacteria</taxon>
        <taxon>Hyphomicrobiales</taxon>
        <taxon>Hyphomicrobiaceae</taxon>
        <taxon>Filomicrobium</taxon>
    </lineage>
</organism>